<dbReference type="UniPathway" id="UPA00109">
    <property type="reaction ID" value="UER00189"/>
</dbReference>
<gene>
    <name evidence="5" type="ORF">FZC35_02055</name>
</gene>
<reference evidence="5 6" key="1">
    <citation type="submission" date="2019-08" db="EMBL/GenBank/DDBJ databases">
        <title>Highly reduced genomes of protist endosymbionts show evolutionary convergence.</title>
        <authorList>
            <person name="George E."/>
            <person name="Husnik F."/>
            <person name="Tashyreva D."/>
            <person name="Prokopchuk G."/>
            <person name="Horak A."/>
            <person name="Kwong W.K."/>
            <person name="Lukes J."/>
            <person name="Keeling P.J."/>
        </authorList>
    </citation>
    <scope>NUCLEOTIDE SEQUENCE [LARGE SCALE GENOMIC DNA]</scope>
    <source>
        <strain evidence="5">1605</strain>
    </source>
</reference>
<evidence type="ECO:0000256" key="3">
    <source>
        <dbReference type="ARBA" id="ARBA00016006"/>
    </source>
</evidence>
<dbReference type="KEGG" id="cip:FZC35_02055"/>
<accession>A0A5C0UDS2</accession>
<dbReference type="GO" id="GO:0004807">
    <property type="term" value="F:triose-phosphate isomerase activity"/>
    <property type="evidence" value="ECO:0007669"/>
    <property type="project" value="InterPro"/>
</dbReference>
<evidence type="ECO:0000256" key="2">
    <source>
        <dbReference type="ARBA" id="ARBA00012597"/>
    </source>
</evidence>
<evidence type="ECO:0000313" key="6">
    <source>
        <dbReference type="Proteomes" id="UP000325155"/>
    </source>
</evidence>
<evidence type="ECO:0000313" key="5">
    <source>
        <dbReference type="EMBL" id="QEK38148.1"/>
    </source>
</evidence>
<dbReference type="Gene3D" id="3.20.20.70">
    <property type="entry name" value="Aldolase class I"/>
    <property type="match status" value="1"/>
</dbReference>
<dbReference type="PROSITE" id="PS51440">
    <property type="entry name" value="TIM_2"/>
    <property type="match status" value="1"/>
</dbReference>
<keyword evidence="6" id="KW-1185">Reference proteome</keyword>
<dbReference type="SUPFAM" id="SSF51351">
    <property type="entry name" value="Triosephosphate isomerase (TIM)"/>
    <property type="match status" value="1"/>
</dbReference>
<dbReference type="Pfam" id="PF00121">
    <property type="entry name" value="TIM"/>
    <property type="match status" value="1"/>
</dbReference>
<dbReference type="EMBL" id="CP043315">
    <property type="protein sequence ID" value="QEK38148.1"/>
    <property type="molecule type" value="Genomic_DNA"/>
</dbReference>
<dbReference type="InterPro" id="IPR035990">
    <property type="entry name" value="TIM_sf"/>
</dbReference>
<evidence type="ECO:0000256" key="4">
    <source>
        <dbReference type="ARBA" id="ARBA00023235"/>
    </source>
</evidence>
<dbReference type="OrthoDB" id="9809429at2"/>
<dbReference type="GO" id="GO:0006094">
    <property type="term" value="P:gluconeogenesis"/>
    <property type="evidence" value="ECO:0007669"/>
    <property type="project" value="UniProtKB-UniPathway"/>
</dbReference>
<dbReference type="EC" id="5.3.1.33" evidence="2"/>
<evidence type="ECO:0000256" key="1">
    <source>
        <dbReference type="ARBA" id="ARBA00000148"/>
    </source>
</evidence>
<dbReference type="InterPro" id="IPR000652">
    <property type="entry name" value="Triosephosphate_isomerase"/>
</dbReference>
<protein>
    <recommendedName>
        <fullName evidence="3">L-erythrulose-1-phosphate isomerase</fullName>
        <ecNumber evidence="2">5.3.1.33</ecNumber>
    </recommendedName>
</protein>
<sequence>MSFFVIANWKGIQNASVMENIYEYNHKKNVKYIVAPNYFAISKLSNLKNISLCAQNFTQNTLTGSISIELLKQFNVKHCLCNHADHYQSNYNPKSMIKACDENDIIPIIFVRDIYEAEKLSNLSKSGIIVYEPHEYIGKKDAPGANIIADKVMQIRKITNKPICYGGSLNESNYQQFIGFLDGLCFGRLSREKIFNQIIQNINQDIEKTIEV</sequence>
<dbReference type="InterPro" id="IPR013785">
    <property type="entry name" value="Aldolase_TIM"/>
</dbReference>
<dbReference type="GO" id="GO:0006096">
    <property type="term" value="P:glycolytic process"/>
    <property type="evidence" value="ECO:0007669"/>
    <property type="project" value="UniProtKB-UniPathway"/>
</dbReference>
<keyword evidence="4 5" id="KW-0413">Isomerase</keyword>
<dbReference type="AlphaFoldDB" id="A0A5C0UDS2"/>
<dbReference type="UniPathway" id="UPA00138"/>
<dbReference type="RefSeq" id="WP_148980995.1">
    <property type="nucleotide sequence ID" value="NZ_CP043315.1"/>
</dbReference>
<proteinExistence type="predicted"/>
<organism evidence="5 6">
    <name type="scientific">Candidatus Cytomitobacter indipagum</name>
    <dbReference type="NCBI Taxonomy" id="2601575"/>
    <lineage>
        <taxon>Bacteria</taxon>
        <taxon>Pseudomonadati</taxon>
        <taxon>Pseudomonadota</taxon>
        <taxon>Alphaproteobacteria</taxon>
        <taxon>Holosporales</taxon>
        <taxon>Holosporaceae</taxon>
        <taxon>Candidatus Cytomitobacter</taxon>
    </lineage>
</organism>
<dbReference type="Proteomes" id="UP000325155">
    <property type="component" value="Chromosome"/>
</dbReference>
<comment type="catalytic activity">
    <reaction evidence="1">
        <text>L-erythrulose 1-phosphate = D-erythrulose 4-phosphate</text>
        <dbReference type="Rhea" id="RHEA:49588"/>
        <dbReference type="ChEBI" id="CHEBI:58002"/>
        <dbReference type="ChEBI" id="CHEBI:90796"/>
        <dbReference type="EC" id="5.3.1.33"/>
    </reaction>
</comment>
<name>A0A5C0UDS2_9PROT</name>